<dbReference type="EMBL" id="VZTY01006612">
    <property type="protein sequence ID" value="NXU49385.1"/>
    <property type="molecule type" value="Genomic_DNA"/>
</dbReference>
<accession>A0A7L3L5L8</accession>
<dbReference type="PANTHER" id="PTHR47166">
    <property type="entry name" value="ZINC FINGER PROTEIN 831"/>
    <property type="match status" value="1"/>
</dbReference>
<evidence type="ECO:0000256" key="1">
    <source>
        <dbReference type="SAM" id="MobiDB-lite"/>
    </source>
</evidence>
<feature type="region of interest" description="Disordered" evidence="1">
    <location>
        <begin position="1"/>
        <end position="20"/>
    </location>
</feature>
<feature type="non-terminal residue" evidence="2">
    <location>
        <position position="1"/>
    </location>
</feature>
<proteinExistence type="predicted"/>
<gene>
    <name evidence="2" type="primary">Znf831</name>
    <name evidence="2" type="ORF">TURVEL_R13035</name>
</gene>
<dbReference type="PANTHER" id="PTHR47166:SF1">
    <property type="entry name" value="ZINC FINGER PROTEIN 831"/>
    <property type="match status" value="1"/>
</dbReference>
<feature type="region of interest" description="Disordered" evidence="1">
    <location>
        <begin position="25"/>
        <end position="48"/>
    </location>
</feature>
<keyword evidence="3" id="KW-1185">Reference proteome</keyword>
<organism evidence="2 3">
    <name type="scientific">Turnix velox</name>
    <name type="common">Little buttonquail</name>
    <dbReference type="NCBI Taxonomy" id="2529409"/>
    <lineage>
        <taxon>Eukaryota</taxon>
        <taxon>Metazoa</taxon>
        <taxon>Chordata</taxon>
        <taxon>Craniata</taxon>
        <taxon>Vertebrata</taxon>
        <taxon>Euteleostomi</taxon>
        <taxon>Archelosauria</taxon>
        <taxon>Archosauria</taxon>
        <taxon>Dinosauria</taxon>
        <taxon>Saurischia</taxon>
        <taxon>Theropoda</taxon>
        <taxon>Coelurosauria</taxon>
        <taxon>Aves</taxon>
        <taxon>Neognathae</taxon>
        <taxon>Neoaves</taxon>
        <taxon>Charadriiformes</taxon>
        <taxon>Turnicidae</taxon>
        <taxon>Turnix</taxon>
    </lineage>
</organism>
<feature type="non-terminal residue" evidence="2">
    <location>
        <position position="204"/>
    </location>
</feature>
<dbReference type="OrthoDB" id="6077919at2759"/>
<name>A0A7L3L5L8_9CHAR</name>
<sequence length="204" mass="21969">SVITPPAAGENAGLKWDRGGVCPPHVLKKPPHVLKEPPPALQDEQHPQHTTETPVYFCHSLGHAVTTHCKEFPAPPHSDVTCQAGTSTAASTRGTFPSLHTEPQLTWCCLKRSLPRSAEQKGSTDSAYSSMHICDRGPSSECTSSKYDISILKMKNTSKAVASRSLKTLVSSSSKGHQWQELSSAAPGGAFRNISEQRKKTVVC</sequence>
<evidence type="ECO:0000313" key="2">
    <source>
        <dbReference type="EMBL" id="NXU49385.1"/>
    </source>
</evidence>
<dbReference type="AlphaFoldDB" id="A0A7L3L5L8"/>
<dbReference type="Proteomes" id="UP000582182">
    <property type="component" value="Unassembled WGS sequence"/>
</dbReference>
<comment type="caution">
    <text evidence="2">The sequence shown here is derived from an EMBL/GenBank/DDBJ whole genome shotgun (WGS) entry which is preliminary data.</text>
</comment>
<evidence type="ECO:0000313" key="3">
    <source>
        <dbReference type="Proteomes" id="UP000582182"/>
    </source>
</evidence>
<protein>
    <submittedName>
        <fullName evidence="2">ZN831 protein</fullName>
    </submittedName>
</protein>
<reference evidence="2 3" key="1">
    <citation type="submission" date="2019-09" db="EMBL/GenBank/DDBJ databases">
        <title>Bird 10,000 Genomes (B10K) Project - Family phase.</title>
        <authorList>
            <person name="Zhang G."/>
        </authorList>
    </citation>
    <scope>NUCLEOTIDE SEQUENCE [LARGE SCALE GENOMIC DNA]</scope>
    <source>
        <strain evidence="2">B10K-DU-029-46</strain>
    </source>
</reference>